<evidence type="ECO:0000313" key="1">
    <source>
        <dbReference type="EMBL" id="MFE9172588.1"/>
    </source>
</evidence>
<comment type="caution">
    <text evidence="1">The sequence shown here is derived from an EMBL/GenBank/DDBJ whole genome shotgun (WGS) entry which is preliminary data.</text>
</comment>
<name>A0ABW6L127_9ACTN</name>
<accession>A0ABW6L127</accession>
<dbReference type="EMBL" id="JBIAFJ010000024">
    <property type="protein sequence ID" value="MFE9172588.1"/>
    <property type="molecule type" value="Genomic_DNA"/>
</dbReference>
<organism evidence="1 2">
    <name type="scientific">Streptomyces kebangsaanensis</name>
    <dbReference type="NCBI Taxonomy" id="864058"/>
    <lineage>
        <taxon>Bacteria</taxon>
        <taxon>Bacillati</taxon>
        <taxon>Actinomycetota</taxon>
        <taxon>Actinomycetes</taxon>
        <taxon>Kitasatosporales</taxon>
        <taxon>Streptomycetaceae</taxon>
        <taxon>Streptomyces</taxon>
    </lineage>
</organism>
<protein>
    <recommendedName>
        <fullName evidence="3">M56 family peptidase</fullName>
    </recommendedName>
</protein>
<evidence type="ECO:0008006" key="3">
    <source>
        <dbReference type="Google" id="ProtNLM"/>
    </source>
</evidence>
<sequence>MCAAYIASGLASSLLFRYRTARRLDRTADPREQVDMMRARTRVSWWAPTLILSVLVALLMSAGTAQAATPHTVPPVSGRLTGYNVSGV</sequence>
<dbReference type="Proteomes" id="UP001601197">
    <property type="component" value="Unassembled WGS sequence"/>
</dbReference>
<gene>
    <name evidence="1" type="ORF">ACFYNZ_24445</name>
</gene>
<dbReference type="RefSeq" id="WP_388350269.1">
    <property type="nucleotide sequence ID" value="NZ_JBIAFJ010000024.1"/>
</dbReference>
<keyword evidence="2" id="KW-1185">Reference proteome</keyword>
<proteinExistence type="predicted"/>
<reference evidence="1 2" key="1">
    <citation type="submission" date="2024-10" db="EMBL/GenBank/DDBJ databases">
        <title>The Natural Products Discovery Center: Release of the First 8490 Sequenced Strains for Exploring Actinobacteria Biosynthetic Diversity.</title>
        <authorList>
            <person name="Kalkreuter E."/>
            <person name="Kautsar S.A."/>
            <person name="Yang D."/>
            <person name="Bader C.D."/>
            <person name="Teijaro C.N."/>
            <person name="Fluegel L."/>
            <person name="Davis C.M."/>
            <person name="Simpson J.R."/>
            <person name="Lauterbach L."/>
            <person name="Steele A.D."/>
            <person name="Gui C."/>
            <person name="Meng S."/>
            <person name="Li G."/>
            <person name="Viehrig K."/>
            <person name="Ye F."/>
            <person name="Su P."/>
            <person name="Kiefer A.F."/>
            <person name="Nichols A."/>
            <person name="Cepeda A.J."/>
            <person name="Yan W."/>
            <person name="Fan B."/>
            <person name="Jiang Y."/>
            <person name="Adhikari A."/>
            <person name="Zheng C.-J."/>
            <person name="Schuster L."/>
            <person name="Cowan T.M."/>
            <person name="Smanski M.J."/>
            <person name="Chevrette M.G."/>
            <person name="De Carvalho L.P.S."/>
            <person name="Shen B."/>
        </authorList>
    </citation>
    <scope>NUCLEOTIDE SEQUENCE [LARGE SCALE GENOMIC DNA]</scope>
    <source>
        <strain evidence="1 2">NPDC007147</strain>
    </source>
</reference>
<evidence type="ECO:0000313" key="2">
    <source>
        <dbReference type="Proteomes" id="UP001601197"/>
    </source>
</evidence>